<evidence type="ECO:0000313" key="3">
    <source>
        <dbReference type="Proteomes" id="UP000027583"/>
    </source>
</evidence>
<evidence type="ECO:0000313" key="2">
    <source>
        <dbReference type="EMBL" id="CDG39623.1"/>
    </source>
</evidence>
<accession>A0A060QG12</accession>
<evidence type="ECO:0000256" key="1">
    <source>
        <dbReference type="SAM" id="MobiDB-lite"/>
    </source>
</evidence>
<organism evidence="2 3">
    <name type="scientific">Asaia bogorensis</name>
    <dbReference type="NCBI Taxonomy" id="91915"/>
    <lineage>
        <taxon>Bacteria</taxon>
        <taxon>Pseudomonadati</taxon>
        <taxon>Pseudomonadota</taxon>
        <taxon>Alphaproteobacteria</taxon>
        <taxon>Acetobacterales</taxon>
        <taxon>Acetobacteraceae</taxon>
        <taxon>Asaia</taxon>
    </lineage>
</organism>
<protein>
    <submittedName>
        <fullName evidence="2">Uncharacterized protein</fullName>
    </submittedName>
</protein>
<dbReference type="EMBL" id="CBLX010000009">
    <property type="protein sequence ID" value="CDG39623.1"/>
    <property type="molecule type" value="Genomic_DNA"/>
</dbReference>
<feature type="region of interest" description="Disordered" evidence="1">
    <location>
        <begin position="66"/>
        <end position="86"/>
    </location>
</feature>
<dbReference type="Proteomes" id="UP000027583">
    <property type="component" value="Unassembled WGS sequence"/>
</dbReference>
<proteinExistence type="predicted"/>
<dbReference type="AlphaFoldDB" id="A0A060QG12"/>
<reference evidence="2 3" key="1">
    <citation type="journal article" date="2014" name="Genome Biol. Evol.">
        <title>Acetic acid bacteria genomes reveal functional traits for adaptation to life in insect guts.</title>
        <authorList>
            <person name="Chouaia B."/>
            <person name="Gaiarsa S."/>
            <person name="Crotti E."/>
            <person name="Comandatore F."/>
            <person name="Degli Esposti M."/>
            <person name="Ricci I."/>
            <person name="Alma A."/>
            <person name="Favia G."/>
            <person name="Bandi C."/>
            <person name="Daffonchio D."/>
        </authorList>
    </citation>
    <scope>NUCLEOTIDE SEQUENCE [LARGE SCALE GENOMIC DNA]</scope>
    <source>
        <strain evidence="2 3">SF2.1</strain>
    </source>
</reference>
<name>A0A060QG12_9PROT</name>
<reference evidence="2 3" key="2">
    <citation type="journal article" date="2014" name="PLoS ONE">
        <title>Evolution of mitochondria reconstructed from the energy metabolism of living bacteria.</title>
        <authorList>
            <person name="Degli Esposti M."/>
            <person name="Chouaia B."/>
            <person name="Comandatore F."/>
            <person name="Crotti E."/>
            <person name="Sassera D."/>
            <person name="Lievens P.M."/>
            <person name="Daffonchio D."/>
            <person name="Bandi C."/>
        </authorList>
    </citation>
    <scope>NUCLEOTIDE SEQUENCE [LARGE SCALE GENOMIC DNA]</scope>
    <source>
        <strain evidence="2 3">SF2.1</strain>
    </source>
</reference>
<gene>
    <name evidence="2" type="ORF">ASAP_1578</name>
</gene>
<comment type="caution">
    <text evidence="2">The sequence shown here is derived from an EMBL/GenBank/DDBJ whole genome shotgun (WGS) entry which is preliminary data.</text>
</comment>
<sequence length="86" mass="9686">MIEELRMVAHENADCGALEPALMVRESPEYAGAWLIVQWWRYLIEAAPRDTKAAAMLSLIKGKITEDDWPEGADDRRAPDLSIFGL</sequence>